<gene>
    <name evidence="1" type="ORF">GCM10023092_27570</name>
</gene>
<protein>
    <submittedName>
        <fullName evidence="1">Uncharacterized protein</fullName>
    </submittedName>
</protein>
<name>A0ABP8N195_9BACT</name>
<evidence type="ECO:0000313" key="1">
    <source>
        <dbReference type="EMBL" id="GAA4458751.1"/>
    </source>
</evidence>
<reference evidence="2" key="1">
    <citation type="journal article" date="2019" name="Int. J. Syst. Evol. Microbiol.">
        <title>The Global Catalogue of Microorganisms (GCM) 10K type strain sequencing project: providing services to taxonomists for standard genome sequencing and annotation.</title>
        <authorList>
            <consortium name="The Broad Institute Genomics Platform"/>
            <consortium name="The Broad Institute Genome Sequencing Center for Infectious Disease"/>
            <person name="Wu L."/>
            <person name="Ma J."/>
        </authorList>
    </citation>
    <scope>NUCLEOTIDE SEQUENCE [LARGE SCALE GENOMIC DNA]</scope>
    <source>
        <strain evidence="2">JCM 31921</strain>
    </source>
</reference>
<keyword evidence="2" id="KW-1185">Reference proteome</keyword>
<dbReference type="EMBL" id="BAABEZ010000024">
    <property type="protein sequence ID" value="GAA4458751.1"/>
    <property type="molecule type" value="Genomic_DNA"/>
</dbReference>
<dbReference type="RefSeq" id="WP_344828403.1">
    <property type="nucleotide sequence ID" value="NZ_BAABEZ010000024.1"/>
</dbReference>
<dbReference type="PANTHER" id="PTHR21037">
    <property type="entry name" value="39S RIBOSOMAL PROTEIN L14, MITOCHONDRIAL"/>
    <property type="match status" value="1"/>
</dbReference>
<accession>A0ABP8N195</accession>
<dbReference type="InterPro" id="IPR040807">
    <property type="entry name" value="DUF5522"/>
</dbReference>
<dbReference type="PANTHER" id="PTHR21037:SF2">
    <property type="entry name" value="SIMILAR TO NOVEL PROTEIN"/>
    <property type="match status" value="1"/>
</dbReference>
<comment type="caution">
    <text evidence="1">The sequence shown here is derived from an EMBL/GenBank/DDBJ whole genome shotgun (WGS) entry which is preliminary data.</text>
</comment>
<organism evidence="1 2">
    <name type="scientific">Rurimicrobium arvi</name>
    <dbReference type="NCBI Taxonomy" id="2049916"/>
    <lineage>
        <taxon>Bacteria</taxon>
        <taxon>Pseudomonadati</taxon>
        <taxon>Bacteroidota</taxon>
        <taxon>Chitinophagia</taxon>
        <taxon>Chitinophagales</taxon>
        <taxon>Chitinophagaceae</taxon>
        <taxon>Rurimicrobium</taxon>
    </lineage>
</organism>
<proteinExistence type="predicted"/>
<dbReference type="Proteomes" id="UP001501410">
    <property type="component" value="Unassembled WGS sequence"/>
</dbReference>
<sequence>MRQPNNEDYYFLPDGRMVFTEKYHLKRGYCCGSGCRHCPFDFESVPEPKRSILQQQQKDAGPRS</sequence>
<dbReference type="Pfam" id="PF17653">
    <property type="entry name" value="DUF5522"/>
    <property type="match status" value="1"/>
</dbReference>
<evidence type="ECO:0000313" key="2">
    <source>
        <dbReference type="Proteomes" id="UP001501410"/>
    </source>
</evidence>